<sequence>MSNCLVNIRFGEWHFQIVRDRPWVSLGHNPYHAIQRRHDPKWRWFEVYDLLGWRS</sequence>
<reference evidence="1 2" key="1">
    <citation type="submission" date="2018-05" db="EMBL/GenBank/DDBJ databases">
        <title>Genomic Encyclopedia of Type Strains, Phase IV (KMG-IV): sequencing the most valuable type-strain genomes for metagenomic binning, comparative biology and taxonomic classification.</title>
        <authorList>
            <person name="Goeker M."/>
        </authorList>
    </citation>
    <scope>NUCLEOTIDE SEQUENCE [LARGE SCALE GENOMIC DNA]</scope>
    <source>
        <strain evidence="1 2">DSM 6986</strain>
    </source>
</reference>
<evidence type="ECO:0000313" key="2">
    <source>
        <dbReference type="Proteomes" id="UP000245396"/>
    </source>
</evidence>
<dbReference type="AlphaFoldDB" id="A0A316CMA0"/>
<name>A0A316CMA0_PSESE</name>
<dbReference type="EMBL" id="QGGG01000010">
    <property type="protein sequence ID" value="PWJ81565.1"/>
    <property type="molecule type" value="Genomic_DNA"/>
</dbReference>
<keyword evidence="2" id="KW-1185">Reference proteome</keyword>
<accession>A0A316CMA0</accession>
<comment type="caution">
    <text evidence="1">The sequence shown here is derived from an EMBL/GenBank/DDBJ whole genome shotgun (WGS) entry which is preliminary data.</text>
</comment>
<proteinExistence type="predicted"/>
<protein>
    <submittedName>
        <fullName evidence="1">Uncharacterized protein</fullName>
    </submittedName>
</protein>
<dbReference type="Proteomes" id="UP000245396">
    <property type="component" value="Unassembled WGS sequence"/>
</dbReference>
<evidence type="ECO:0000313" key="1">
    <source>
        <dbReference type="EMBL" id="PWJ81565.1"/>
    </source>
</evidence>
<gene>
    <name evidence="1" type="ORF">C7441_11097</name>
</gene>
<organism evidence="1 2">
    <name type="scientific">Pseudaminobacter salicylatoxidans</name>
    <dbReference type="NCBI Taxonomy" id="93369"/>
    <lineage>
        <taxon>Bacteria</taxon>
        <taxon>Pseudomonadati</taxon>
        <taxon>Pseudomonadota</taxon>
        <taxon>Alphaproteobacteria</taxon>
        <taxon>Hyphomicrobiales</taxon>
        <taxon>Phyllobacteriaceae</taxon>
        <taxon>Pseudaminobacter</taxon>
    </lineage>
</organism>